<dbReference type="SUPFAM" id="SSF46894">
    <property type="entry name" value="C-terminal effector domain of the bipartite response regulators"/>
    <property type="match status" value="1"/>
</dbReference>
<evidence type="ECO:0000256" key="1">
    <source>
        <dbReference type="ARBA" id="ARBA00005820"/>
    </source>
</evidence>
<dbReference type="PROSITE" id="PS51755">
    <property type="entry name" value="OMPR_PHOB"/>
    <property type="match status" value="1"/>
</dbReference>
<dbReference type="EMBL" id="CP108036">
    <property type="protein sequence ID" value="WUN77958.1"/>
    <property type="molecule type" value="Genomic_DNA"/>
</dbReference>
<dbReference type="PANTHER" id="PTHR35807">
    <property type="entry name" value="TRANSCRIPTIONAL REGULATOR REDD-RELATED"/>
    <property type="match status" value="1"/>
</dbReference>
<evidence type="ECO:0000256" key="5">
    <source>
        <dbReference type="ARBA" id="ARBA00023163"/>
    </source>
</evidence>
<dbReference type="SMART" id="SM00862">
    <property type="entry name" value="Trans_reg_C"/>
    <property type="match status" value="1"/>
</dbReference>
<sequence>MDETPGRRHQRVRRSRCRQPIVRFTQYRTKVKKGISMHVRVLGPVELITDSGDPLRVATGKRRVILSLLALEANRVVPLDRLVDLLWEGGPPKHARTIVHGHISALRQLFSPDMSIETRPPGYVLAVEADRVDAHRFSQLLQTAAEQDEDAEAIGLLREALALWRGQALPDLAGTSAWHDLTTPWEEARLDAWESLAERLHRIGRPSEAVAGLREALGLHPLREGLAAQLMACLHAAGRQVDALEVYEAVRRRLAEELGLDPGAKLRQTHAAVLRSSTASPGQRDSGANQDPGRRSGHDTGCCCSTAHRMGQRRNCPPAA</sequence>
<dbReference type="InterPro" id="IPR011990">
    <property type="entry name" value="TPR-like_helical_dom_sf"/>
</dbReference>
<dbReference type="Gene3D" id="1.25.40.10">
    <property type="entry name" value="Tetratricopeptide repeat domain"/>
    <property type="match status" value="1"/>
</dbReference>
<organism evidence="9 10">
    <name type="scientific">Streptomyces erythrochromogenes</name>
    <dbReference type="NCBI Taxonomy" id="285574"/>
    <lineage>
        <taxon>Bacteria</taxon>
        <taxon>Bacillati</taxon>
        <taxon>Actinomycetota</taxon>
        <taxon>Actinomycetes</taxon>
        <taxon>Kitasatosporales</taxon>
        <taxon>Streptomycetaceae</taxon>
        <taxon>Streptomyces</taxon>
    </lineage>
</organism>
<evidence type="ECO:0000313" key="9">
    <source>
        <dbReference type="EMBL" id="WUN77958.1"/>
    </source>
</evidence>
<dbReference type="InterPro" id="IPR001867">
    <property type="entry name" value="OmpR/PhoB-type_DNA-bd"/>
</dbReference>
<dbReference type="SMART" id="SM01043">
    <property type="entry name" value="BTAD"/>
    <property type="match status" value="1"/>
</dbReference>
<evidence type="ECO:0000256" key="3">
    <source>
        <dbReference type="ARBA" id="ARBA00023015"/>
    </source>
</evidence>
<keyword evidence="2" id="KW-0902">Two-component regulatory system</keyword>
<comment type="similarity">
    <text evidence="1">Belongs to the AfsR/DnrI/RedD regulatory family.</text>
</comment>
<keyword evidence="10" id="KW-1185">Reference proteome</keyword>
<dbReference type="SUPFAM" id="SSF48452">
    <property type="entry name" value="TPR-like"/>
    <property type="match status" value="1"/>
</dbReference>
<dbReference type="InterPro" id="IPR016032">
    <property type="entry name" value="Sig_transdc_resp-reg_C-effctor"/>
</dbReference>
<keyword evidence="4 6" id="KW-0238">DNA-binding</keyword>
<dbReference type="Pfam" id="PF00486">
    <property type="entry name" value="Trans_reg_C"/>
    <property type="match status" value="1"/>
</dbReference>
<evidence type="ECO:0000313" key="10">
    <source>
        <dbReference type="Proteomes" id="UP001432312"/>
    </source>
</evidence>
<evidence type="ECO:0000256" key="2">
    <source>
        <dbReference type="ARBA" id="ARBA00023012"/>
    </source>
</evidence>
<feature type="region of interest" description="Disordered" evidence="7">
    <location>
        <begin position="273"/>
        <end position="299"/>
    </location>
</feature>
<dbReference type="InterPro" id="IPR005158">
    <property type="entry name" value="BTAD"/>
</dbReference>
<dbReference type="CDD" id="cd15831">
    <property type="entry name" value="BTAD"/>
    <property type="match status" value="1"/>
</dbReference>
<protein>
    <submittedName>
        <fullName evidence="9">AfsR/SARP family transcriptional regulator</fullName>
    </submittedName>
</protein>
<dbReference type="RefSeq" id="WP_328738717.1">
    <property type="nucleotide sequence ID" value="NZ_CP108036.1"/>
</dbReference>
<keyword evidence="3" id="KW-0805">Transcription regulation</keyword>
<dbReference type="GeneID" id="95495421"/>
<dbReference type="Proteomes" id="UP001432312">
    <property type="component" value="Chromosome"/>
</dbReference>
<evidence type="ECO:0000259" key="8">
    <source>
        <dbReference type="PROSITE" id="PS51755"/>
    </source>
</evidence>
<evidence type="ECO:0000256" key="4">
    <source>
        <dbReference type="ARBA" id="ARBA00023125"/>
    </source>
</evidence>
<dbReference type="Gene3D" id="1.10.10.10">
    <property type="entry name" value="Winged helix-like DNA-binding domain superfamily/Winged helix DNA-binding domain"/>
    <property type="match status" value="1"/>
</dbReference>
<dbReference type="PANTHER" id="PTHR35807:SF1">
    <property type="entry name" value="TRANSCRIPTIONAL REGULATOR REDD"/>
    <property type="match status" value="1"/>
</dbReference>
<gene>
    <name evidence="9" type="ORF">OHA91_05265</name>
</gene>
<evidence type="ECO:0000256" key="6">
    <source>
        <dbReference type="PROSITE-ProRule" id="PRU01091"/>
    </source>
</evidence>
<proteinExistence type="inferred from homology"/>
<evidence type="ECO:0000256" key="7">
    <source>
        <dbReference type="SAM" id="MobiDB-lite"/>
    </source>
</evidence>
<accession>A0ABZ1Q7T1</accession>
<keyword evidence="5" id="KW-0804">Transcription</keyword>
<feature type="domain" description="OmpR/PhoB-type" evidence="8">
    <location>
        <begin position="26"/>
        <end position="127"/>
    </location>
</feature>
<reference evidence="9" key="1">
    <citation type="submission" date="2022-10" db="EMBL/GenBank/DDBJ databases">
        <title>The complete genomes of actinobacterial strains from the NBC collection.</title>
        <authorList>
            <person name="Joergensen T.S."/>
            <person name="Alvarez Arevalo M."/>
            <person name="Sterndorff E.B."/>
            <person name="Faurdal D."/>
            <person name="Vuksanovic O."/>
            <person name="Mourched A.-S."/>
            <person name="Charusanti P."/>
            <person name="Shaw S."/>
            <person name="Blin K."/>
            <person name="Weber T."/>
        </authorList>
    </citation>
    <scope>NUCLEOTIDE SEQUENCE</scope>
    <source>
        <strain evidence="9">NBC_00303</strain>
    </source>
</reference>
<dbReference type="Pfam" id="PF03704">
    <property type="entry name" value="BTAD"/>
    <property type="match status" value="1"/>
</dbReference>
<dbReference type="InterPro" id="IPR036388">
    <property type="entry name" value="WH-like_DNA-bd_sf"/>
</dbReference>
<name>A0ABZ1Q7T1_9ACTN</name>
<dbReference type="InterPro" id="IPR051677">
    <property type="entry name" value="AfsR-DnrI-RedD_regulator"/>
</dbReference>
<feature type="DNA-binding region" description="OmpR/PhoB-type" evidence="6">
    <location>
        <begin position="26"/>
        <end position="127"/>
    </location>
</feature>
<feature type="compositionally biased region" description="Polar residues" evidence="7">
    <location>
        <begin position="275"/>
        <end position="289"/>
    </location>
</feature>